<dbReference type="GO" id="GO:0009279">
    <property type="term" value="C:cell outer membrane"/>
    <property type="evidence" value="ECO:0007669"/>
    <property type="project" value="UniProtKB-SubCell"/>
</dbReference>
<feature type="signal peptide" evidence="12">
    <location>
        <begin position="1"/>
        <end position="18"/>
    </location>
</feature>
<dbReference type="Gene3D" id="2.40.170.20">
    <property type="entry name" value="TonB-dependent receptor, beta-barrel domain"/>
    <property type="match status" value="1"/>
</dbReference>
<keyword evidence="16" id="KW-1185">Reference proteome</keyword>
<dbReference type="SUPFAM" id="SSF49464">
    <property type="entry name" value="Carboxypeptidase regulatory domain-like"/>
    <property type="match status" value="1"/>
</dbReference>
<dbReference type="Gene3D" id="2.170.130.10">
    <property type="entry name" value="TonB-dependent receptor, plug domain"/>
    <property type="match status" value="1"/>
</dbReference>
<dbReference type="AlphaFoldDB" id="A0A916JLG3"/>
<evidence type="ECO:0000256" key="7">
    <source>
        <dbReference type="ARBA" id="ARBA00023136"/>
    </source>
</evidence>
<dbReference type="InterPro" id="IPR036942">
    <property type="entry name" value="Beta-barrel_TonB_sf"/>
</dbReference>
<evidence type="ECO:0000256" key="11">
    <source>
        <dbReference type="RuleBase" id="RU003357"/>
    </source>
</evidence>
<dbReference type="PANTHER" id="PTHR30069:SF29">
    <property type="entry name" value="HEMOGLOBIN AND HEMOGLOBIN-HAPTOGLOBIN-BINDING PROTEIN 1-RELATED"/>
    <property type="match status" value="1"/>
</dbReference>
<feature type="domain" description="TonB-dependent receptor plug" evidence="14">
    <location>
        <begin position="138"/>
        <end position="215"/>
    </location>
</feature>
<dbReference type="InterPro" id="IPR008969">
    <property type="entry name" value="CarboxyPept-like_regulatory"/>
</dbReference>
<evidence type="ECO:0000256" key="12">
    <source>
        <dbReference type="SAM" id="SignalP"/>
    </source>
</evidence>
<dbReference type="InterPro" id="IPR012910">
    <property type="entry name" value="Plug_dom"/>
</dbReference>
<protein>
    <submittedName>
        <fullName evidence="15">Vitamin B12 transporter BtuB</fullName>
    </submittedName>
</protein>
<dbReference type="InterPro" id="IPR037066">
    <property type="entry name" value="Plug_dom_sf"/>
</dbReference>
<dbReference type="PROSITE" id="PS52016">
    <property type="entry name" value="TONB_DEPENDENT_REC_3"/>
    <property type="match status" value="1"/>
</dbReference>
<evidence type="ECO:0000313" key="15">
    <source>
        <dbReference type="EMBL" id="CAG5077750.1"/>
    </source>
</evidence>
<evidence type="ECO:0000256" key="5">
    <source>
        <dbReference type="ARBA" id="ARBA00022729"/>
    </source>
</evidence>
<evidence type="ECO:0000256" key="9">
    <source>
        <dbReference type="ARBA" id="ARBA00023237"/>
    </source>
</evidence>
<evidence type="ECO:0000256" key="4">
    <source>
        <dbReference type="ARBA" id="ARBA00022692"/>
    </source>
</evidence>
<evidence type="ECO:0000256" key="8">
    <source>
        <dbReference type="ARBA" id="ARBA00023170"/>
    </source>
</evidence>
<comment type="similarity">
    <text evidence="10 11">Belongs to the TonB-dependent receptor family.</text>
</comment>
<keyword evidence="6 11" id="KW-0798">TonB box</keyword>
<evidence type="ECO:0000256" key="2">
    <source>
        <dbReference type="ARBA" id="ARBA00022448"/>
    </source>
</evidence>
<dbReference type="RefSeq" id="WP_258540705.1">
    <property type="nucleotide sequence ID" value="NZ_OU015584.1"/>
</dbReference>
<dbReference type="GO" id="GO:0015344">
    <property type="term" value="F:siderophore uptake transmembrane transporter activity"/>
    <property type="evidence" value="ECO:0007669"/>
    <property type="project" value="TreeGrafter"/>
</dbReference>
<evidence type="ECO:0000313" key="16">
    <source>
        <dbReference type="Proteomes" id="UP000683507"/>
    </source>
</evidence>
<organism evidence="15 16">
    <name type="scientific">Parvicella tangerina</name>
    <dbReference type="NCBI Taxonomy" id="2829795"/>
    <lineage>
        <taxon>Bacteria</taxon>
        <taxon>Pseudomonadati</taxon>
        <taxon>Bacteroidota</taxon>
        <taxon>Flavobacteriia</taxon>
        <taxon>Flavobacteriales</taxon>
        <taxon>Parvicellaceae</taxon>
        <taxon>Parvicella</taxon>
    </lineage>
</organism>
<sequence length="785" mass="88837">MRFLIVLFVLLSSLLLNAQVVVSGYVTDKTSGEPLIGATIYEESTKKGTTTNVYGYYSIALSGDSAILKFSFVGYGNQRFQFALNEDIKWNVEMDPFNELNEVAVNASQSSNIQDETQMSSIDLSMDKVKALPVFLGEKDVMKTIQLLPGIQSGTEGASGIYVRGGGPDQNLILLDGVPVYNASHLFGFFSVFNADAINSVQLIKGGFPAHYGGRLSSVIDIRMKEGNMKEFHGEGSIGLISAKLMLEGPIVKDKTSFAISGRRTYIDLLARPLIKAAAEDQGFGGYFFYDLNAKLNHKFSDKSRLYASGYFGNDKFYATLNDEYVDNGTTYSYRFENQLKWGNGIAALRWNYLINPKLFSNTTLTFSKYNFVVGFSEQDEQISSTGTESQEFSFQYLSGIRDYSAKVDFDYTPHPDHYVKFGTGYTYHTFTPGVNTFRQEQGSTVEIDTTFGATLINASEFWAYAEDDYKITTRLKANLGAHFSGFIVNGRTYLSFQPRASVRFMLNENSSIKASYAQMAQFLHLLTNTGIGLPTDLWVPPTDTIKPQYSTQYAIGYAQTIAKKYELSVEGYYKKMTNLIEYKDGASFFGNQESWEEKIEVGEGMAYGAEILIEKKVGKTSGWIGYTLSWSNRTFENLNFGETFPYRYDRRHDIGVAITHKFNERVDIGVVWVYGTGNAVSLGTERYLSYDAAFNGYYWEGQEIEHIDSRNGYRMPSYHRLDIGVNLHKKMAKWERTWSFGVYNMYNRQNPFYLYFSYDDSGDRRLTQISLFPLIPSFSYSFKF</sequence>
<feature type="chain" id="PRO_5037621740" evidence="12">
    <location>
        <begin position="19"/>
        <end position="785"/>
    </location>
</feature>
<keyword evidence="5 12" id="KW-0732">Signal</keyword>
<proteinExistence type="inferred from homology"/>
<dbReference type="GO" id="GO:0044718">
    <property type="term" value="P:siderophore transmembrane transport"/>
    <property type="evidence" value="ECO:0007669"/>
    <property type="project" value="TreeGrafter"/>
</dbReference>
<keyword evidence="7 10" id="KW-0472">Membrane</keyword>
<dbReference type="SUPFAM" id="SSF56935">
    <property type="entry name" value="Porins"/>
    <property type="match status" value="1"/>
</dbReference>
<name>A0A916JLG3_9FLAO</name>
<dbReference type="Gene3D" id="2.60.40.1120">
    <property type="entry name" value="Carboxypeptidase-like, regulatory domain"/>
    <property type="match status" value="1"/>
</dbReference>
<keyword evidence="3 10" id="KW-1134">Transmembrane beta strand</keyword>
<reference evidence="15" key="1">
    <citation type="submission" date="2021-04" db="EMBL/GenBank/DDBJ databases">
        <authorList>
            <person name="Rodrigo-Torres L."/>
            <person name="Arahal R. D."/>
            <person name="Lucena T."/>
        </authorList>
    </citation>
    <scope>NUCLEOTIDE SEQUENCE</scope>
    <source>
        <strain evidence="15">AS29M-1</strain>
    </source>
</reference>
<comment type="subcellular location">
    <subcellularLocation>
        <location evidence="1 10">Cell outer membrane</location>
        <topology evidence="1 10">Multi-pass membrane protein</topology>
    </subcellularLocation>
</comment>
<dbReference type="Proteomes" id="UP000683507">
    <property type="component" value="Chromosome"/>
</dbReference>
<accession>A0A916JLG3</accession>
<keyword evidence="4 10" id="KW-0812">Transmembrane</keyword>
<evidence type="ECO:0000259" key="14">
    <source>
        <dbReference type="Pfam" id="PF07715"/>
    </source>
</evidence>
<evidence type="ECO:0000259" key="13">
    <source>
        <dbReference type="Pfam" id="PF00593"/>
    </source>
</evidence>
<keyword evidence="8" id="KW-0675">Receptor</keyword>
<dbReference type="Pfam" id="PF13715">
    <property type="entry name" value="CarbopepD_reg_2"/>
    <property type="match status" value="1"/>
</dbReference>
<evidence type="ECO:0000256" key="10">
    <source>
        <dbReference type="PROSITE-ProRule" id="PRU01360"/>
    </source>
</evidence>
<evidence type="ECO:0000256" key="1">
    <source>
        <dbReference type="ARBA" id="ARBA00004571"/>
    </source>
</evidence>
<feature type="domain" description="TonB-dependent receptor-like beta-barrel" evidence="13">
    <location>
        <begin position="282"/>
        <end position="745"/>
    </location>
</feature>
<dbReference type="InterPro" id="IPR000531">
    <property type="entry name" value="Beta-barrel_TonB"/>
</dbReference>
<dbReference type="Pfam" id="PF07715">
    <property type="entry name" value="Plug"/>
    <property type="match status" value="1"/>
</dbReference>
<dbReference type="KEGG" id="ptan:CRYO30217_00473"/>
<keyword evidence="2 10" id="KW-0813">Transport</keyword>
<dbReference type="EMBL" id="OU015584">
    <property type="protein sequence ID" value="CAG5077750.1"/>
    <property type="molecule type" value="Genomic_DNA"/>
</dbReference>
<dbReference type="InterPro" id="IPR039426">
    <property type="entry name" value="TonB-dep_rcpt-like"/>
</dbReference>
<gene>
    <name evidence="15" type="primary">btuB_3</name>
    <name evidence="15" type="ORF">CRYO30217_00473</name>
</gene>
<dbReference type="Pfam" id="PF00593">
    <property type="entry name" value="TonB_dep_Rec_b-barrel"/>
    <property type="match status" value="1"/>
</dbReference>
<dbReference type="PANTHER" id="PTHR30069">
    <property type="entry name" value="TONB-DEPENDENT OUTER MEMBRANE RECEPTOR"/>
    <property type="match status" value="1"/>
</dbReference>
<evidence type="ECO:0000256" key="3">
    <source>
        <dbReference type="ARBA" id="ARBA00022452"/>
    </source>
</evidence>
<evidence type="ECO:0000256" key="6">
    <source>
        <dbReference type="ARBA" id="ARBA00023077"/>
    </source>
</evidence>
<keyword evidence="9 10" id="KW-0998">Cell outer membrane</keyword>